<dbReference type="InterPro" id="IPR046346">
    <property type="entry name" value="Aminoacid_DH-like_N_sf"/>
</dbReference>
<dbReference type="PANTHER" id="PTHR21089">
    <property type="entry name" value="SHIKIMATE DEHYDROGENASE"/>
    <property type="match status" value="1"/>
</dbReference>
<dbReference type="CDD" id="cd01065">
    <property type="entry name" value="NAD_bind_Shikimate_DH"/>
    <property type="match status" value="1"/>
</dbReference>
<sequence length="264" mass="28833">MQSHFAVIGNPIAHSLSPIIHQLFAEQTGIQLVYEKIPGEDAIFEQQVTDFFAQGGKGLNVTLPYKQRAFALAEYQTPRCALAKAANTLWHSENKLCADNTDGIGLLRDLERYLDLKNINVLILGAGGAARGIVPALLSLNTLQLTIANRTLEKALMIQKEFPEINCLSVDHLTDSFDLIINATSASLQGGNLGIPEILLKSKPFAYDLAYNKQQPTPFVAFCLGLGCSAVDGLGMLVEQAAEAFYIWNGSMPSTKEVLEQLRR</sequence>
<dbReference type="AlphaFoldDB" id="A0A0W1A4P1"/>
<feature type="binding site" evidence="8">
    <location>
        <begin position="125"/>
        <end position="129"/>
    </location>
    <ligand>
        <name>NADP(+)</name>
        <dbReference type="ChEBI" id="CHEBI:58349"/>
    </ligand>
</feature>
<dbReference type="FunFam" id="3.40.50.10860:FF:000006">
    <property type="entry name" value="Shikimate dehydrogenase (NADP(+))"/>
    <property type="match status" value="1"/>
</dbReference>
<feature type="binding site" evidence="8">
    <location>
        <position position="62"/>
    </location>
    <ligand>
        <name>shikimate</name>
        <dbReference type="ChEBI" id="CHEBI:36208"/>
    </ligand>
</feature>
<evidence type="ECO:0000256" key="4">
    <source>
        <dbReference type="ARBA" id="ARBA00022857"/>
    </source>
</evidence>
<dbReference type="GO" id="GO:0004764">
    <property type="term" value="F:shikimate 3-dehydrogenase (NADP+) activity"/>
    <property type="evidence" value="ECO:0007669"/>
    <property type="project" value="UniProtKB-UniRule"/>
</dbReference>
<comment type="similarity">
    <text evidence="8">Belongs to the shikimate dehydrogenase family.</text>
</comment>
<dbReference type="NCBIfam" id="TIGR00507">
    <property type="entry name" value="aroE"/>
    <property type="match status" value="1"/>
</dbReference>
<dbReference type="GO" id="GO:0009073">
    <property type="term" value="P:aromatic amino acid family biosynthetic process"/>
    <property type="evidence" value="ECO:0007669"/>
    <property type="project" value="UniProtKB-KW"/>
</dbReference>
<dbReference type="NCBIfam" id="NF001310">
    <property type="entry name" value="PRK00258.1-2"/>
    <property type="match status" value="1"/>
</dbReference>
<dbReference type="InterPro" id="IPR011342">
    <property type="entry name" value="Shikimate_DH"/>
</dbReference>
<dbReference type="InterPro" id="IPR013708">
    <property type="entry name" value="Shikimate_DH-bd_N"/>
</dbReference>
<feature type="binding site" evidence="8">
    <location>
        <position position="87"/>
    </location>
    <ligand>
        <name>shikimate</name>
        <dbReference type="ChEBI" id="CHEBI:36208"/>
    </ligand>
</feature>
<dbReference type="Pfam" id="PF08501">
    <property type="entry name" value="Shikimate_dh_N"/>
    <property type="match status" value="1"/>
</dbReference>
<keyword evidence="5 8" id="KW-0560">Oxidoreductase</keyword>
<comment type="function">
    <text evidence="8">Involved in the biosynthesis of the chorismate, which leads to the biosynthesis of aromatic amino acids. Catalyzes the reversible NADPH linked reduction of 3-dehydroshikimate (DHSA) to yield shikimate (SA).</text>
</comment>
<evidence type="ECO:0000256" key="2">
    <source>
        <dbReference type="ARBA" id="ARBA00012962"/>
    </source>
</evidence>
<evidence type="ECO:0000259" key="9">
    <source>
        <dbReference type="Pfam" id="PF01488"/>
    </source>
</evidence>
<keyword evidence="3 8" id="KW-0028">Amino-acid biosynthesis</keyword>
<dbReference type="Pfam" id="PF18317">
    <property type="entry name" value="SDH_C"/>
    <property type="match status" value="1"/>
</dbReference>
<dbReference type="InterPro" id="IPR041121">
    <property type="entry name" value="SDH_C"/>
</dbReference>
<dbReference type="GO" id="GO:0005829">
    <property type="term" value="C:cytosol"/>
    <property type="evidence" value="ECO:0007669"/>
    <property type="project" value="TreeGrafter"/>
</dbReference>
<feature type="domain" description="SDH C-terminal" evidence="11">
    <location>
        <begin position="233"/>
        <end position="263"/>
    </location>
</feature>
<name>A0A0W1A4P1_9GAMM</name>
<dbReference type="InterPro" id="IPR006151">
    <property type="entry name" value="Shikm_DH/Glu-tRNA_Rdtase"/>
</dbReference>
<proteinExistence type="inferred from homology"/>
<protein>
    <recommendedName>
        <fullName evidence="2 8">Shikimate dehydrogenase (NADP(+))</fullName>
        <shortName evidence="8">SDH</shortName>
        <ecNumber evidence="2 8">1.1.1.25</ecNumber>
    </recommendedName>
</protein>
<feature type="domain" description="Quinate/shikimate 5-dehydrogenase/glutamyl-tRNA reductase" evidence="9">
    <location>
        <begin position="115"/>
        <end position="187"/>
    </location>
</feature>
<evidence type="ECO:0000313" key="12">
    <source>
        <dbReference type="EMBL" id="KTD76299.1"/>
    </source>
</evidence>
<evidence type="ECO:0000256" key="3">
    <source>
        <dbReference type="ARBA" id="ARBA00022605"/>
    </source>
</evidence>
<evidence type="ECO:0000256" key="1">
    <source>
        <dbReference type="ARBA" id="ARBA00004871"/>
    </source>
</evidence>
<dbReference type="EC" id="1.1.1.25" evidence="2 8"/>
<dbReference type="Gene3D" id="3.40.50.720">
    <property type="entry name" value="NAD(P)-binding Rossmann-like Domain"/>
    <property type="match status" value="1"/>
</dbReference>
<dbReference type="GO" id="GO:0009423">
    <property type="term" value="P:chorismate biosynthetic process"/>
    <property type="evidence" value="ECO:0007669"/>
    <property type="project" value="UniProtKB-UniRule"/>
</dbReference>
<evidence type="ECO:0000259" key="10">
    <source>
        <dbReference type="Pfam" id="PF08501"/>
    </source>
</evidence>
<dbReference type="OrthoDB" id="9776868at2"/>
<feature type="domain" description="Shikimate dehydrogenase substrate binding N-terminal" evidence="10">
    <location>
        <begin position="7"/>
        <end position="89"/>
    </location>
</feature>
<feature type="binding site" evidence="8">
    <location>
        <begin position="15"/>
        <end position="17"/>
    </location>
    <ligand>
        <name>shikimate</name>
        <dbReference type="ChEBI" id="CHEBI:36208"/>
    </ligand>
</feature>
<feature type="binding site" evidence="8">
    <location>
        <position position="102"/>
    </location>
    <ligand>
        <name>shikimate</name>
        <dbReference type="ChEBI" id="CHEBI:36208"/>
    </ligand>
</feature>
<comment type="pathway">
    <text evidence="1 8">Metabolic intermediate biosynthesis; chorismate biosynthesis; chorismate from D-erythrose 4-phosphate and phosphoenolpyruvate: step 4/7.</text>
</comment>
<keyword evidence="6 8" id="KW-0057">Aromatic amino acid biosynthesis</keyword>
<evidence type="ECO:0000256" key="5">
    <source>
        <dbReference type="ARBA" id="ARBA00023002"/>
    </source>
</evidence>
<dbReference type="STRING" id="66969.Lwal_2021"/>
<feature type="active site" description="Proton acceptor" evidence="8">
    <location>
        <position position="66"/>
    </location>
</feature>
<dbReference type="RefSeq" id="WP_058480671.1">
    <property type="nucleotide sequence ID" value="NZ_CAAAIQ010000020.1"/>
</dbReference>
<dbReference type="GO" id="GO:0008652">
    <property type="term" value="P:amino acid biosynthetic process"/>
    <property type="evidence" value="ECO:0007669"/>
    <property type="project" value="UniProtKB-KW"/>
</dbReference>
<comment type="subunit">
    <text evidence="8">Homodimer.</text>
</comment>
<feature type="binding site" evidence="8">
    <location>
        <position position="240"/>
    </location>
    <ligand>
        <name>shikimate</name>
        <dbReference type="ChEBI" id="CHEBI:36208"/>
    </ligand>
</feature>
<dbReference type="PANTHER" id="PTHR21089:SF1">
    <property type="entry name" value="BIFUNCTIONAL 3-DEHYDROQUINATE DEHYDRATASE_SHIKIMATE DEHYDROGENASE, CHLOROPLASTIC"/>
    <property type="match status" value="1"/>
</dbReference>
<feature type="binding site" evidence="8">
    <location>
        <position position="211"/>
    </location>
    <ligand>
        <name>shikimate</name>
        <dbReference type="ChEBI" id="CHEBI:36208"/>
    </ligand>
</feature>
<dbReference type="HAMAP" id="MF_00222">
    <property type="entry name" value="Shikimate_DH_AroE"/>
    <property type="match status" value="1"/>
</dbReference>
<feature type="binding site" evidence="8">
    <location>
        <position position="233"/>
    </location>
    <ligand>
        <name>NADP(+)</name>
        <dbReference type="ChEBI" id="CHEBI:58349"/>
    </ligand>
</feature>
<dbReference type="SUPFAM" id="SSF51735">
    <property type="entry name" value="NAD(P)-binding Rossmann-fold domains"/>
    <property type="match status" value="1"/>
</dbReference>
<accession>A0A0W1A4P1</accession>
<evidence type="ECO:0000259" key="11">
    <source>
        <dbReference type="Pfam" id="PF18317"/>
    </source>
</evidence>
<dbReference type="Gene3D" id="3.40.50.10860">
    <property type="entry name" value="Leucine Dehydrogenase, chain A, domain 1"/>
    <property type="match status" value="1"/>
</dbReference>
<organism evidence="12 13">
    <name type="scientific">Legionella waltersii</name>
    <dbReference type="NCBI Taxonomy" id="66969"/>
    <lineage>
        <taxon>Bacteria</taxon>
        <taxon>Pseudomonadati</taxon>
        <taxon>Pseudomonadota</taxon>
        <taxon>Gammaproteobacteria</taxon>
        <taxon>Legionellales</taxon>
        <taxon>Legionellaceae</taxon>
        <taxon>Legionella</taxon>
    </lineage>
</organism>
<keyword evidence="4 8" id="KW-0521">NADP</keyword>
<dbReference type="EMBL" id="LNZB01000051">
    <property type="protein sequence ID" value="KTD76299.1"/>
    <property type="molecule type" value="Genomic_DNA"/>
</dbReference>
<comment type="catalytic activity">
    <reaction evidence="7 8">
        <text>shikimate + NADP(+) = 3-dehydroshikimate + NADPH + H(+)</text>
        <dbReference type="Rhea" id="RHEA:17737"/>
        <dbReference type="ChEBI" id="CHEBI:15378"/>
        <dbReference type="ChEBI" id="CHEBI:16630"/>
        <dbReference type="ChEBI" id="CHEBI:36208"/>
        <dbReference type="ChEBI" id="CHEBI:57783"/>
        <dbReference type="ChEBI" id="CHEBI:58349"/>
        <dbReference type="EC" id="1.1.1.25"/>
    </reaction>
</comment>
<evidence type="ECO:0000313" key="13">
    <source>
        <dbReference type="Proteomes" id="UP000054729"/>
    </source>
</evidence>
<dbReference type="GO" id="GO:0019632">
    <property type="term" value="P:shikimate metabolic process"/>
    <property type="evidence" value="ECO:0007669"/>
    <property type="project" value="InterPro"/>
</dbReference>
<evidence type="ECO:0000256" key="8">
    <source>
        <dbReference type="HAMAP-Rule" id="MF_00222"/>
    </source>
</evidence>
<dbReference type="SUPFAM" id="SSF53223">
    <property type="entry name" value="Aminoacid dehydrogenase-like, N-terminal domain"/>
    <property type="match status" value="1"/>
</dbReference>
<reference evidence="12 13" key="1">
    <citation type="submission" date="2015-11" db="EMBL/GenBank/DDBJ databases">
        <title>Genomic analysis of 38 Legionella species identifies large and diverse effector repertoires.</title>
        <authorList>
            <person name="Burstein D."/>
            <person name="Amaro F."/>
            <person name="Zusman T."/>
            <person name="Lifshitz Z."/>
            <person name="Cohen O."/>
            <person name="Gilbert J.A."/>
            <person name="Pupko T."/>
            <person name="Shuman H.A."/>
            <person name="Segal G."/>
        </authorList>
    </citation>
    <scope>NUCLEOTIDE SEQUENCE [LARGE SCALE GENOMIC DNA]</scope>
    <source>
        <strain evidence="12 13">ATCC 51914</strain>
    </source>
</reference>
<comment type="caution">
    <text evidence="12">The sequence shown here is derived from an EMBL/GenBank/DDBJ whole genome shotgun (WGS) entry which is preliminary data.</text>
</comment>
<dbReference type="Proteomes" id="UP000054729">
    <property type="component" value="Unassembled WGS sequence"/>
</dbReference>
<evidence type="ECO:0000256" key="6">
    <source>
        <dbReference type="ARBA" id="ARBA00023141"/>
    </source>
</evidence>
<comment type="caution">
    <text evidence="8">Lacks conserved residue(s) required for the propagation of feature annotation.</text>
</comment>
<dbReference type="Pfam" id="PF01488">
    <property type="entry name" value="Shikimate_DH"/>
    <property type="match status" value="1"/>
</dbReference>
<dbReference type="UniPathway" id="UPA00053">
    <property type="reaction ID" value="UER00087"/>
</dbReference>
<dbReference type="InterPro" id="IPR022893">
    <property type="entry name" value="Shikimate_DH_fam"/>
</dbReference>
<keyword evidence="13" id="KW-1185">Reference proteome</keyword>
<gene>
    <name evidence="8 12" type="primary">aroE</name>
    <name evidence="12" type="ORF">Lwal_2021</name>
</gene>
<dbReference type="PATRIC" id="fig|66969.6.peg.2203"/>
<dbReference type="GO" id="GO:0050661">
    <property type="term" value="F:NADP binding"/>
    <property type="evidence" value="ECO:0007669"/>
    <property type="project" value="InterPro"/>
</dbReference>
<feature type="binding site" evidence="8">
    <location>
        <position position="209"/>
    </location>
    <ligand>
        <name>NADP(+)</name>
        <dbReference type="ChEBI" id="CHEBI:58349"/>
    </ligand>
</feature>
<evidence type="ECO:0000256" key="7">
    <source>
        <dbReference type="ARBA" id="ARBA00049442"/>
    </source>
</evidence>
<feature type="binding site" evidence="8">
    <location>
        <begin position="149"/>
        <end position="154"/>
    </location>
    <ligand>
        <name>NADP(+)</name>
        <dbReference type="ChEBI" id="CHEBI:58349"/>
    </ligand>
</feature>
<dbReference type="InterPro" id="IPR036291">
    <property type="entry name" value="NAD(P)-bd_dom_sf"/>
</dbReference>